<evidence type="ECO:0000256" key="1">
    <source>
        <dbReference type="ARBA" id="ARBA00004141"/>
    </source>
</evidence>
<evidence type="ECO:0000313" key="8">
    <source>
        <dbReference type="Proteomes" id="UP000182114"/>
    </source>
</evidence>
<keyword evidence="2 5" id="KW-0812">Transmembrane</keyword>
<feature type="transmembrane region" description="Helical" evidence="5">
    <location>
        <begin position="102"/>
        <end position="122"/>
    </location>
</feature>
<name>A0A1G7ISV8_9FLAO</name>
<reference evidence="8" key="1">
    <citation type="submission" date="2016-10" db="EMBL/GenBank/DDBJ databases">
        <authorList>
            <person name="Varghese N."/>
            <person name="Submissions S."/>
        </authorList>
    </citation>
    <scope>NUCLEOTIDE SEQUENCE [LARGE SCALE GENOMIC DNA]</scope>
    <source>
        <strain evidence="8">DSM 24729</strain>
    </source>
</reference>
<evidence type="ECO:0000256" key="5">
    <source>
        <dbReference type="SAM" id="Phobius"/>
    </source>
</evidence>
<evidence type="ECO:0000259" key="6">
    <source>
        <dbReference type="Pfam" id="PF06271"/>
    </source>
</evidence>
<dbReference type="Proteomes" id="UP000182114">
    <property type="component" value="Unassembled WGS sequence"/>
</dbReference>
<proteinExistence type="predicted"/>
<sequence>MNSFTFEIMAFGALLLAYFVLYYLSDSIIKIEIQKKKTKRISNCKTYKTITRRGENFEYEFPLNPNLDEFWLRLLAKILDYGCYSSLFFLINTMFIEKSPSPFLLAFLALFLINPILESLLGKTFGKYLFGMRVIDDYGENPSSLTCFIKNILQLFSIVFYMLSSATILEDEMFFHNKRTFTYTIWNKDHDKIVSELKK</sequence>
<dbReference type="Pfam" id="PF06271">
    <property type="entry name" value="RDD"/>
    <property type="match status" value="1"/>
</dbReference>
<dbReference type="AlphaFoldDB" id="A0A1G7ISV8"/>
<dbReference type="EMBL" id="FNBD01000008">
    <property type="protein sequence ID" value="SDF15656.1"/>
    <property type="molecule type" value="Genomic_DNA"/>
</dbReference>
<keyword evidence="4 5" id="KW-0472">Membrane</keyword>
<evidence type="ECO:0000256" key="2">
    <source>
        <dbReference type="ARBA" id="ARBA00022692"/>
    </source>
</evidence>
<evidence type="ECO:0000256" key="3">
    <source>
        <dbReference type="ARBA" id="ARBA00022989"/>
    </source>
</evidence>
<evidence type="ECO:0000256" key="4">
    <source>
        <dbReference type="ARBA" id="ARBA00023136"/>
    </source>
</evidence>
<dbReference type="InterPro" id="IPR010432">
    <property type="entry name" value="RDD"/>
</dbReference>
<feature type="transmembrane region" description="Helical" evidence="5">
    <location>
        <begin position="6"/>
        <end position="25"/>
    </location>
</feature>
<protein>
    <submittedName>
        <fullName evidence="7">RDD family protein</fullName>
    </submittedName>
</protein>
<accession>A0A1G7ISV8</accession>
<organism evidence="7 8">
    <name type="scientific">Cellulophaga baltica</name>
    <dbReference type="NCBI Taxonomy" id="76594"/>
    <lineage>
        <taxon>Bacteria</taxon>
        <taxon>Pseudomonadati</taxon>
        <taxon>Bacteroidota</taxon>
        <taxon>Flavobacteriia</taxon>
        <taxon>Flavobacteriales</taxon>
        <taxon>Flavobacteriaceae</taxon>
        <taxon>Cellulophaga</taxon>
    </lineage>
</organism>
<comment type="subcellular location">
    <subcellularLocation>
        <location evidence="1">Membrane</location>
        <topology evidence="1">Multi-pass membrane protein</topology>
    </subcellularLocation>
</comment>
<keyword evidence="3 5" id="KW-1133">Transmembrane helix</keyword>
<gene>
    <name evidence="7" type="ORF">SAMN04487992_1088</name>
</gene>
<feature type="domain" description="RDD" evidence="6">
    <location>
        <begin position="70"/>
        <end position="169"/>
    </location>
</feature>
<dbReference type="GO" id="GO:0016020">
    <property type="term" value="C:membrane"/>
    <property type="evidence" value="ECO:0007669"/>
    <property type="project" value="UniProtKB-SubCell"/>
</dbReference>
<keyword evidence="8" id="KW-1185">Reference proteome</keyword>
<feature type="transmembrane region" description="Helical" evidence="5">
    <location>
        <begin position="143"/>
        <end position="163"/>
    </location>
</feature>
<evidence type="ECO:0000313" key="7">
    <source>
        <dbReference type="EMBL" id="SDF15656.1"/>
    </source>
</evidence>